<gene>
    <name evidence="1" type="ORF">F2Q68_00014251</name>
</gene>
<dbReference type="EMBL" id="QGKW02001940">
    <property type="protein sequence ID" value="KAF2555441.1"/>
    <property type="molecule type" value="Genomic_DNA"/>
</dbReference>
<accession>A0A8S9H8Q2</accession>
<reference evidence="1" key="1">
    <citation type="submission" date="2019-12" db="EMBL/GenBank/DDBJ databases">
        <title>Genome sequencing and annotation of Brassica cretica.</title>
        <authorList>
            <person name="Studholme D.J."/>
            <person name="Sarris P.F."/>
        </authorList>
    </citation>
    <scope>NUCLEOTIDE SEQUENCE</scope>
    <source>
        <strain evidence="1">PFS-001/15</strain>
        <tissue evidence="1">Leaf</tissue>
    </source>
</reference>
<evidence type="ECO:0000313" key="2">
    <source>
        <dbReference type="Proteomes" id="UP000712281"/>
    </source>
</evidence>
<dbReference type="AlphaFoldDB" id="A0A8S9H8Q2"/>
<proteinExistence type="predicted"/>
<organism evidence="1 2">
    <name type="scientific">Brassica cretica</name>
    <name type="common">Mustard</name>
    <dbReference type="NCBI Taxonomy" id="69181"/>
    <lineage>
        <taxon>Eukaryota</taxon>
        <taxon>Viridiplantae</taxon>
        <taxon>Streptophyta</taxon>
        <taxon>Embryophyta</taxon>
        <taxon>Tracheophyta</taxon>
        <taxon>Spermatophyta</taxon>
        <taxon>Magnoliopsida</taxon>
        <taxon>eudicotyledons</taxon>
        <taxon>Gunneridae</taxon>
        <taxon>Pentapetalae</taxon>
        <taxon>rosids</taxon>
        <taxon>malvids</taxon>
        <taxon>Brassicales</taxon>
        <taxon>Brassicaceae</taxon>
        <taxon>Brassiceae</taxon>
        <taxon>Brassica</taxon>
    </lineage>
</organism>
<sequence>MEEETTRSCRILSPRSLFFTTRESCHKPDWICHTSPEKNSCHPKPSLMLSLVIYNEEKFDGDRWSLGGAVPSEAIINAFLCDMIYNEVEQFSRGEKYTNRSCHCRPPTCTTGRASHATEEIITLLESMVEYSITVKE</sequence>
<protein>
    <submittedName>
        <fullName evidence="1">Uncharacterized protein</fullName>
    </submittedName>
</protein>
<comment type="caution">
    <text evidence="1">The sequence shown here is derived from an EMBL/GenBank/DDBJ whole genome shotgun (WGS) entry which is preliminary data.</text>
</comment>
<dbReference type="Proteomes" id="UP000712281">
    <property type="component" value="Unassembled WGS sequence"/>
</dbReference>
<name>A0A8S9H8Q2_BRACR</name>
<evidence type="ECO:0000313" key="1">
    <source>
        <dbReference type="EMBL" id="KAF2555441.1"/>
    </source>
</evidence>